<dbReference type="GO" id="GO:0004842">
    <property type="term" value="F:ubiquitin-protein transferase activity"/>
    <property type="evidence" value="ECO:0000318"/>
    <property type="project" value="GO_Central"/>
</dbReference>
<dbReference type="PANTHER" id="PTHR42647:SF22">
    <property type="entry name" value="BOI-RELATED E3 UBIQUITIN-PROTEIN LIGASE 2-RELATED"/>
    <property type="match status" value="1"/>
</dbReference>
<dbReference type="PANTHER" id="PTHR42647">
    <property type="entry name" value="SBP (S-RIBONUCLEASE BINDING PROTEIN) FAMILY PROTEIN"/>
    <property type="match status" value="1"/>
</dbReference>
<name>A0A022RNF0_ERYGU</name>
<dbReference type="EMBL" id="KI630401">
    <property type="protein sequence ID" value="EYU40440.1"/>
    <property type="molecule type" value="Genomic_DNA"/>
</dbReference>
<keyword evidence="7" id="KW-1185">Reference proteome</keyword>
<dbReference type="eggNOG" id="KOG1100">
    <property type="taxonomic scope" value="Eukaryota"/>
</dbReference>
<dbReference type="KEGG" id="egt:105954638"/>
<organism evidence="6 7">
    <name type="scientific">Erythranthe guttata</name>
    <name type="common">Yellow monkey flower</name>
    <name type="synonym">Mimulus guttatus</name>
    <dbReference type="NCBI Taxonomy" id="4155"/>
    <lineage>
        <taxon>Eukaryota</taxon>
        <taxon>Viridiplantae</taxon>
        <taxon>Streptophyta</taxon>
        <taxon>Embryophyta</taxon>
        <taxon>Tracheophyta</taxon>
        <taxon>Spermatophyta</taxon>
        <taxon>Magnoliopsida</taxon>
        <taxon>eudicotyledons</taxon>
        <taxon>Gunneridae</taxon>
        <taxon>Pentapetalae</taxon>
        <taxon>asterids</taxon>
        <taxon>lamiids</taxon>
        <taxon>Lamiales</taxon>
        <taxon>Phrymaceae</taxon>
        <taxon>Erythranthe</taxon>
    </lineage>
</organism>
<dbReference type="OrthoDB" id="1711136at2759"/>
<feature type="domain" description="RING-type" evidence="5">
    <location>
        <begin position="209"/>
        <end position="244"/>
    </location>
</feature>
<dbReference type="GO" id="GO:0008270">
    <property type="term" value="F:zinc ion binding"/>
    <property type="evidence" value="ECO:0007669"/>
    <property type="project" value="UniProtKB-KW"/>
</dbReference>
<evidence type="ECO:0000256" key="2">
    <source>
        <dbReference type="ARBA" id="ARBA00022771"/>
    </source>
</evidence>
<dbReference type="InterPro" id="IPR001841">
    <property type="entry name" value="Znf_RING"/>
</dbReference>
<dbReference type="Proteomes" id="UP000030748">
    <property type="component" value="Unassembled WGS sequence"/>
</dbReference>
<protein>
    <recommendedName>
        <fullName evidence="5">RING-type domain-containing protein</fullName>
    </recommendedName>
</protein>
<evidence type="ECO:0000313" key="6">
    <source>
        <dbReference type="EMBL" id="EYU40440.1"/>
    </source>
</evidence>
<gene>
    <name evidence="6" type="ORF">MIMGU_mgv1a019506mg</name>
</gene>
<dbReference type="InterPro" id="IPR013083">
    <property type="entry name" value="Znf_RING/FYVE/PHD"/>
</dbReference>
<dbReference type="AlphaFoldDB" id="A0A022RNF0"/>
<keyword evidence="1" id="KW-0479">Metal-binding</keyword>
<evidence type="ECO:0000256" key="4">
    <source>
        <dbReference type="PROSITE-ProRule" id="PRU00175"/>
    </source>
</evidence>
<reference evidence="6 7" key="1">
    <citation type="journal article" date="2013" name="Proc. Natl. Acad. Sci. U.S.A.">
        <title>Fine-scale variation in meiotic recombination in Mimulus inferred from population shotgun sequencing.</title>
        <authorList>
            <person name="Hellsten U."/>
            <person name="Wright K.M."/>
            <person name="Jenkins J."/>
            <person name="Shu S."/>
            <person name="Yuan Y."/>
            <person name="Wessler S.R."/>
            <person name="Schmutz J."/>
            <person name="Willis J.H."/>
            <person name="Rokhsar D.S."/>
        </authorList>
    </citation>
    <scope>NUCLEOTIDE SEQUENCE [LARGE SCALE GENOMIC DNA]</scope>
    <source>
        <strain evidence="7">cv. DUN x IM62</strain>
    </source>
</reference>
<evidence type="ECO:0000256" key="3">
    <source>
        <dbReference type="ARBA" id="ARBA00022833"/>
    </source>
</evidence>
<dbReference type="Gene3D" id="3.30.40.10">
    <property type="entry name" value="Zinc/RING finger domain, C3HC4 (zinc finger)"/>
    <property type="match status" value="1"/>
</dbReference>
<dbReference type="PROSITE" id="PS50089">
    <property type="entry name" value="ZF_RING_2"/>
    <property type="match status" value="1"/>
</dbReference>
<evidence type="ECO:0000256" key="1">
    <source>
        <dbReference type="ARBA" id="ARBA00022723"/>
    </source>
</evidence>
<dbReference type="PhylomeDB" id="A0A022RNF0"/>
<dbReference type="OMA" id="CKCCDSR"/>
<keyword evidence="3" id="KW-0862">Zinc</keyword>
<dbReference type="Pfam" id="PF13920">
    <property type="entry name" value="zf-C3HC4_3"/>
    <property type="match status" value="1"/>
</dbReference>
<accession>A0A022RNF0</accession>
<evidence type="ECO:0000259" key="5">
    <source>
        <dbReference type="PROSITE" id="PS50089"/>
    </source>
</evidence>
<evidence type="ECO:0000313" key="7">
    <source>
        <dbReference type="Proteomes" id="UP000030748"/>
    </source>
</evidence>
<keyword evidence="2 4" id="KW-0863">Zinc-finger</keyword>
<sequence>MAIQAQFYSENFDGYALGGANQDSVMENLCFAPQQQQYTTFDQYQNILHQKNFNFLAANANNNNIPLHLQSFSAQIDKQRLEFDQFFNLQNERLRSAVQEQRNRQTAILMKKYETKTRFLLKQKDQEIANAANRTNELQNFLNRIEIENQTWQRVARENESMVASLSGTIQRLRDSAAAACSPAADAESCCENGGEDEEEKWGERKLVCRRCKSEKSSVILLPCRHLCCCKECEVFLDSCPVCTMVKKASVEALI</sequence>
<dbReference type="PIRSF" id="PIRSF036836">
    <property type="entry name" value="RNase_bind_SBP1"/>
    <property type="match status" value="1"/>
</dbReference>
<proteinExistence type="predicted"/>